<evidence type="ECO:0008006" key="3">
    <source>
        <dbReference type="Google" id="ProtNLM"/>
    </source>
</evidence>
<sequence length="200" mass="22299">MTRRRETRKAPQQRALIASTAARLIAEDGISGYAAAKRKAARMLGLPDSVELPDDSAIESELRTRLRLFQDGEQQERLLHLRTIAAEKMRIMQRFNPYLSGSVADGSAGRHAEIDIQLFTDSAKDVEIFLLNSGIDFRHVVPRSDRAEAVLCLDNAGDVVNLIVYPPQEERVSLKTRDGRVRERLRLPAVLQLVAAGESV</sequence>
<dbReference type="AlphaFoldDB" id="A0A840FW15"/>
<proteinExistence type="predicted"/>
<evidence type="ECO:0000313" key="1">
    <source>
        <dbReference type="EMBL" id="MBB4246287.1"/>
    </source>
</evidence>
<name>A0A840FW15_RHOTE</name>
<dbReference type="EMBL" id="JACIGE010000002">
    <property type="protein sequence ID" value="MBB4246287.1"/>
    <property type="molecule type" value="Genomic_DNA"/>
</dbReference>
<keyword evidence="2" id="KW-1185">Reference proteome</keyword>
<accession>A0A840FW15</accession>
<comment type="caution">
    <text evidence="1">The sequence shown here is derived from an EMBL/GenBank/DDBJ whole genome shotgun (WGS) entry which is preliminary data.</text>
</comment>
<reference evidence="1 2" key="1">
    <citation type="submission" date="2020-08" db="EMBL/GenBank/DDBJ databases">
        <title>Genome sequencing of Purple Non-Sulfur Bacteria from various extreme environments.</title>
        <authorList>
            <person name="Mayer M."/>
        </authorList>
    </citation>
    <scope>NUCLEOTIDE SEQUENCE [LARGE SCALE GENOMIC DNA]</scope>
    <source>
        <strain evidence="1 2">2761</strain>
    </source>
</reference>
<organism evidence="1 2">
    <name type="scientific">Rhodocyclus tenuis</name>
    <name type="common">Rhodospirillum tenue</name>
    <dbReference type="NCBI Taxonomy" id="1066"/>
    <lineage>
        <taxon>Bacteria</taxon>
        <taxon>Pseudomonadati</taxon>
        <taxon>Pseudomonadota</taxon>
        <taxon>Betaproteobacteria</taxon>
        <taxon>Rhodocyclales</taxon>
        <taxon>Rhodocyclaceae</taxon>
        <taxon>Rhodocyclus</taxon>
    </lineage>
</organism>
<dbReference type="OrthoDB" id="9157371at2"/>
<dbReference type="RefSeq" id="WP_153115833.1">
    <property type="nucleotide sequence ID" value="NZ_JACIGE010000002.1"/>
</dbReference>
<evidence type="ECO:0000313" key="2">
    <source>
        <dbReference type="Proteomes" id="UP000587070"/>
    </source>
</evidence>
<dbReference type="Proteomes" id="UP000587070">
    <property type="component" value="Unassembled WGS sequence"/>
</dbReference>
<protein>
    <recommendedName>
        <fullName evidence="3">Nucleotidyltransferase</fullName>
    </recommendedName>
</protein>
<gene>
    <name evidence="1" type="ORF">GGD90_000644</name>
</gene>